<feature type="domain" description="Knr4/Smi1-like" evidence="1">
    <location>
        <begin position="13"/>
        <end position="143"/>
    </location>
</feature>
<organism evidence="2 3">
    <name type="scientific">Sphingomonas arantia</name>
    <dbReference type="NCBI Taxonomy" id="1460676"/>
    <lineage>
        <taxon>Bacteria</taxon>
        <taxon>Pseudomonadati</taxon>
        <taxon>Pseudomonadota</taxon>
        <taxon>Alphaproteobacteria</taxon>
        <taxon>Sphingomonadales</taxon>
        <taxon>Sphingomonadaceae</taxon>
        <taxon>Sphingomonas</taxon>
    </lineage>
</organism>
<dbReference type="InterPro" id="IPR037883">
    <property type="entry name" value="Knr4/Smi1-like_sf"/>
</dbReference>
<dbReference type="Gene3D" id="3.40.1580.10">
    <property type="entry name" value="SMI1/KNR4-like"/>
    <property type="match status" value="1"/>
</dbReference>
<evidence type="ECO:0000259" key="1">
    <source>
        <dbReference type="Pfam" id="PF09346"/>
    </source>
</evidence>
<dbReference type="Pfam" id="PF09346">
    <property type="entry name" value="SMI1_KNR4"/>
    <property type="match status" value="1"/>
</dbReference>
<gene>
    <name evidence="2" type="ORF">ACFSGX_06445</name>
</gene>
<proteinExistence type="predicted"/>
<evidence type="ECO:0000313" key="3">
    <source>
        <dbReference type="Proteomes" id="UP001597400"/>
    </source>
</evidence>
<reference evidence="3" key="1">
    <citation type="journal article" date="2019" name="Int. J. Syst. Evol. Microbiol.">
        <title>The Global Catalogue of Microorganisms (GCM) 10K type strain sequencing project: providing services to taxonomists for standard genome sequencing and annotation.</title>
        <authorList>
            <consortium name="The Broad Institute Genomics Platform"/>
            <consortium name="The Broad Institute Genome Sequencing Center for Infectious Disease"/>
            <person name="Wu L."/>
            <person name="Ma J."/>
        </authorList>
    </citation>
    <scope>NUCLEOTIDE SEQUENCE [LARGE SCALE GENOMIC DNA]</scope>
    <source>
        <strain evidence="3">CGMCC 1.12702</strain>
    </source>
</reference>
<keyword evidence="3" id="KW-1185">Reference proteome</keyword>
<evidence type="ECO:0000313" key="2">
    <source>
        <dbReference type="EMBL" id="MFD1950403.1"/>
    </source>
</evidence>
<protein>
    <submittedName>
        <fullName evidence="2">SMI1/KNR4 family protein</fullName>
    </submittedName>
</protein>
<comment type="caution">
    <text evidence="2">The sequence shown here is derived from an EMBL/GenBank/DDBJ whole genome shotgun (WGS) entry which is preliminary data.</text>
</comment>
<dbReference type="EMBL" id="JBHUGS010000002">
    <property type="protein sequence ID" value="MFD1950403.1"/>
    <property type="molecule type" value="Genomic_DNA"/>
</dbReference>
<dbReference type="InterPro" id="IPR018958">
    <property type="entry name" value="Knr4/Smi1-like_dom"/>
</dbReference>
<dbReference type="RefSeq" id="WP_380928458.1">
    <property type="nucleotide sequence ID" value="NZ_JBHUGS010000002.1"/>
</dbReference>
<accession>A0ABW4TWE7</accession>
<name>A0ABW4TWE7_9SPHN</name>
<dbReference type="Proteomes" id="UP001597400">
    <property type="component" value="Unassembled WGS sequence"/>
</dbReference>
<sequence length="150" mass="16522">MWEPYLRTKLPAPTEQDRDRLEAFAGGPLPAGYWALATAHQGEALDEDLVRDPSFPTFILLLVAPLDRLEKAERSYAIAFAIDHMMPRYPAGLLPFADDTGGNLFAFDYRADPAAPSIVFIDHELDGEDGITPVAPDFASLLRRIGLTPP</sequence>
<dbReference type="SUPFAM" id="SSF160631">
    <property type="entry name" value="SMI1/KNR4-like"/>
    <property type="match status" value="1"/>
</dbReference>